<organism evidence="6 7">
    <name type="scientific">Diacronema lutheri</name>
    <name type="common">Unicellular marine alga</name>
    <name type="synonym">Monochrysis lutheri</name>
    <dbReference type="NCBI Taxonomy" id="2081491"/>
    <lineage>
        <taxon>Eukaryota</taxon>
        <taxon>Haptista</taxon>
        <taxon>Haptophyta</taxon>
        <taxon>Pavlovophyceae</taxon>
        <taxon>Pavlovales</taxon>
        <taxon>Pavlovaceae</taxon>
        <taxon>Diacronema</taxon>
    </lineage>
</organism>
<evidence type="ECO:0000259" key="5">
    <source>
        <dbReference type="Pfam" id="PF00561"/>
    </source>
</evidence>
<feature type="active site" description="Charge relay system" evidence="4">
    <location>
        <position position="231"/>
    </location>
</feature>
<keyword evidence="7" id="KW-1185">Reference proteome</keyword>
<dbReference type="SUPFAM" id="SSF53474">
    <property type="entry name" value="alpha/beta-Hydrolases"/>
    <property type="match status" value="1"/>
</dbReference>
<comment type="caution">
    <text evidence="6">The sequence shown here is derived from an EMBL/GenBank/DDBJ whole genome shotgun (WGS) entry which is preliminary data.</text>
</comment>
<evidence type="ECO:0000256" key="4">
    <source>
        <dbReference type="PIRSR" id="PIRSR005211-1"/>
    </source>
</evidence>
<dbReference type="PANTHER" id="PTHR10794">
    <property type="entry name" value="ABHYDROLASE DOMAIN-CONTAINING PROTEIN"/>
    <property type="match status" value="1"/>
</dbReference>
<dbReference type="InterPro" id="IPR012020">
    <property type="entry name" value="ABHD4"/>
</dbReference>
<evidence type="ECO:0000256" key="2">
    <source>
        <dbReference type="ARBA" id="ARBA00022487"/>
    </source>
</evidence>
<evidence type="ECO:0000313" key="6">
    <source>
        <dbReference type="EMBL" id="KAG8460786.1"/>
    </source>
</evidence>
<feature type="domain" description="AB hydrolase-1" evidence="5">
    <location>
        <begin position="145"/>
        <end position="416"/>
    </location>
</feature>
<dbReference type="InterPro" id="IPR050960">
    <property type="entry name" value="AB_hydrolase_4_sf"/>
</dbReference>
<feature type="active site" description="Charge relay system" evidence="4">
    <location>
        <position position="415"/>
    </location>
</feature>
<sequence>MRWFVLLYGLRPLRELFAPAGARDGKRAPYAALPLADGAPGVYCDRSAPLARRVLAGCPTLSPEGFYRPPALWGSNGHAQTILASLFRRTRCVEYARELLPTPDGGTLALDVLMAVRDERSAKGTGSTVTPIGETMAASVRNTKPVLLLTSGLGGGSQDAYVRSMAAHASECGWHVLVLNMRGCGGSAVTSPRFFSARHGSTDDVRLAVRHIRASDHLGRVAPCVAAVAWSNGATIVNNVLAEQATSHPPNADADGAHHGLDAAATLASPLNMPAADANLARPFHRHVYDRSIARGLVANFQTSGAALVFNAAQDNGGCVRAWTGTKMRVDIAELLASTTIRRIDELLTSRCFGFNSVDEYYADASSDQRLADVRVPLLVMNAFDDPLAPGNSLPYERVRRCEHVMLALTAHGGHLGWCDEGAPFGAPRWVEQTVCDFLRVATSPA</sequence>
<dbReference type="Pfam" id="PF00561">
    <property type="entry name" value="Abhydrolase_1"/>
    <property type="match status" value="1"/>
</dbReference>
<gene>
    <name evidence="6" type="ORF">KFE25_010841</name>
</gene>
<keyword evidence="3" id="KW-0378">Hydrolase</keyword>
<dbReference type="OrthoDB" id="247542at2759"/>
<evidence type="ECO:0000313" key="7">
    <source>
        <dbReference type="Proteomes" id="UP000751190"/>
    </source>
</evidence>
<dbReference type="PIRSF" id="PIRSF005211">
    <property type="entry name" value="Ab_hydro_YheT"/>
    <property type="match status" value="1"/>
</dbReference>
<dbReference type="OMA" id="HIEWYSE"/>
<dbReference type="PANTHER" id="PTHR10794:SF63">
    <property type="entry name" value="ALPHA_BETA HYDROLASE 1, ISOFORM A"/>
    <property type="match status" value="1"/>
</dbReference>
<comment type="similarity">
    <text evidence="1">Belongs to the AB hydrolase superfamily. AB hydrolase 4 family.</text>
</comment>
<evidence type="ECO:0000256" key="3">
    <source>
        <dbReference type="ARBA" id="ARBA00022801"/>
    </source>
</evidence>
<keyword evidence="2" id="KW-0719">Serine esterase</keyword>
<dbReference type="InterPro" id="IPR029058">
    <property type="entry name" value="AB_hydrolase_fold"/>
</dbReference>
<feature type="active site" description="Charge relay system" evidence="4">
    <location>
        <position position="386"/>
    </location>
</feature>
<dbReference type="EMBL" id="JAGTXO010000030">
    <property type="protein sequence ID" value="KAG8460786.1"/>
    <property type="molecule type" value="Genomic_DNA"/>
</dbReference>
<dbReference type="GO" id="GO:0034338">
    <property type="term" value="F:short-chain carboxylesterase activity"/>
    <property type="evidence" value="ECO:0007669"/>
    <property type="project" value="TreeGrafter"/>
</dbReference>
<dbReference type="InterPro" id="IPR000073">
    <property type="entry name" value="AB_hydrolase_1"/>
</dbReference>
<protein>
    <recommendedName>
        <fullName evidence="5">AB hydrolase-1 domain-containing protein</fullName>
    </recommendedName>
</protein>
<dbReference type="GO" id="GO:0047372">
    <property type="term" value="F:monoacylglycerol lipase activity"/>
    <property type="evidence" value="ECO:0007669"/>
    <property type="project" value="TreeGrafter"/>
</dbReference>
<evidence type="ECO:0000256" key="1">
    <source>
        <dbReference type="ARBA" id="ARBA00010884"/>
    </source>
</evidence>
<dbReference type="InterPro" id="IPR000952">
    <property type="entry name" value="AB_hydrolase_4_CS"/>
</dbReference>
<accession>A0A8J5X8L0</accession>
<proteinExistence type="inferred from homology"/>
<name>A0A8J5X8L0_DIALT</name>
<dbReference type="AlphaFoldDB" id="A0A8J5X8L0"/>
<dbReference type="Gene3D" id="3.40.50.1820">
    <property type="entry name" value="alpha/beta hydrolase"/>
    <property type="match status" value="1"/>
</dbReference>
<reference evidence="6" key="1">
    <citation type="submission" date="2021-05" db="EMBL/GenBank/DDBJ databases">
        <title>The genome of the haptophyte Pavlova lutheri (Diacronema luteri, Pavlovales) - a model for lipid biosynthesis in eukaryotic algae.</title>
        <authorList>
            <person name="Hulatt C.J."/>
            <person name="Posewitz M.C."/>
        </authorList>
    </citation>
    <scope>NUCLEOTIDE SEQUENCE</scope>
    <source>
        <strain evidence="6">NIVA-4/92</strain>
    </source>
</reference>
<dbReference type="PROSITE" id="PS01133">
    <property type="entry name" value="UPF0017"/>
    <property type="match status" value="1"/>
</dbReference>
<dbReference type="Proteomes" id="UP000751190">
    <property type="component" value="Unassembled WGS sequence"/>
</dbReference>